<dbReference type="KEGG" id="lbc:LACBIDRAFT_239890"/>
<dbReference type="EMBL" id="DS547138">
    <property type="protein sequence ID" value="EDR01509.1"/>
    <property type="molecule type" value="Genomic_DNA"/>
</dbReference>
<protein>
    <submittedName>
        <fullName evidence="2">Predicted protein</fullName>
    </submittedName>
</protein>
<dbReference type="InterPro" id="IPR002925">
    <property type="entry name" value="Dienelactn_hydro"/>
</dbReference>
<organism evidence="3">
    <name type="scientific">Laccaria bicolor (strain S238N-H82 / ATCC MYA-4686)</name>
    <name type="common">Bicoloured deceiver</name>
    <name type="synonym">Laccaria laccata var. bicolor</name>
    <dbReference type="NCBI Taxonomy" id="486041"/>
    <lineage>
        <taxon>Eukaryota</taxon>
        <taxon>Fungi</taxon>
        <taxon>Dikarya</taxon>
        <taxon>Basidiomycota</taxon>
        <taxon>Agaricomycotina</taxon>
        <taxon>Agaricomycetes</taxon>
        <taxon>Agaricomycetidae</taxon>
        <taxon>Agaricales</taxon>
        <taxon>Agaricineae</taxon>
        <taxon>Hydnangiaceae</taxon>
        <taxon>Laccaria</taxon>
    </lineage>
</organism>
<dbReference type="STRING" id="486041.B0DV37"/>
<evidence type="ECO:0000259" key="1">
    <source>
        <dbReference type="Pfam" id="PF01738"/>
    </source>
</evidence>
<dbReference type="FunCoup" id="B0DV37">
    <property type="interactions" value="24"/>
</dbReference>
<dbReference type="GeneID" id="6083483"/>
<dbReference type="PANTHER" id="PTHR17630">
    <property type="entry name" value="DIENELACTONE HYDROLASE"/>
    <property type="match status" value="1"/>
</dbReference>
<dbReference type="GO" id="GO:0016787">
    <property type="term" value="F:hydrolase activity"/>
    <property type="evidence" value="ECO:0007669"/>
    <property type="project" value="InterPro"/>
</dbReference>
<sequence>MSTVLAGPPGECCAKGFKHSGEPAGTTVTIADLRTYLSDPPHVQSEGPKKVILFFSDIFGPYFLNNQLLQDYYASQGFHVLGVDYFFGDAVHLHTEPGFELWPWIDKCFVKAKEVTPKWIDAVIDKYGTLLLLFVNASIYIIGYCFGAPFTMELAAGDRIAAAAFVHPAYLTDDHFKKLKKPLLLSLAEIDPTFPTESRRRAEDILNEVKATYHVQLFGGVEHGFATRGDPSVEVIRWSKEESARGIAGWFNRFT</sequence>
<proteinExistence type="predicted"/>
<dbReference type="SUPFAM" id="SSF53474">
    <property type="entry name" value="alpha/beta-Hydrolases"/>
    <property type="match status" value="1"/>
</dbReference>
<dbReference type="AlphaFoldDB" id="B0DV37"/>
<reference evidence="2 3" key="1">
    <citation type="journal article" date="2008" name="Nature">
        <title>The genome of Laccaria bicolor provides insights into mycorrhizal symbiosis.</title>
        <authorList>
            <person name="Martin F."/>
            <person name="Aerts A."/>
            <person name="Ahren D."/>
            <person name="Brun A."/>
            <person name="Danchin E.G.J."/>
            <person name="Duchaussoy F."/>
            <person name="Gibon J."/>
            <person name="Kohler A."/>
            <person name="Lindquist E."/>
            <person name="Pereda V."/>
            <person name="Salamov A."/>
            <person name="Shapiro H.J."/>
            <person name="Wuyts J."/>
            <person name="Blaudez D."/>
            <person name="Buee M."/>
            <person name="Brokstein P."/>
            <person name="Canbaeck B."/>
            <person name="Cohen D."/>
            <person name="Courty P.E."/>
            <person name="Coutinho P.M."/>
            <person name="Delaruelle C."/>
            <person name="Detter J.C."/>
            <person name="Deveau A."/>
            <person name="DiFazio S."/>
            <person name="Duplessis S."/>
            <person name="Fraissinet-Tachet L."/>
            <person name="Lucic E."/>
            <person name="Frey-Klett P."/>
            <person name="Fourrey C."/>
            <person name="Feussner I."/>
            <person name="Gay G."/>
            <person name="Grimwood J."/>
            <person name="Hoegger P.J."/>
            <person name="Jain P."/>
            <person name="Kilaru S."/>
            <person name="Labbe J."/>
            <person name="Lin Y.C."/>
            <person name="Legue V."/>
            <person name="Le Tacon F."/>
            <person name="Marmeisse R."/>
            <person name="Melayah D."/>
            <person name="Montanini B."/>
            <person name="Muratet M."/>
            <person name="Nehls U."/>
            <person name="Niculita-Hirzel H."/>
            <person name="Oudot-Le Secq M.P."/>
            <person name="Peter M."/>
            <person name="Quesneville H."/>
            <person name="Rajashekar B."/>
            <person name="Reich M."/>
            <person name="Rouhier N."/>
            <person name="Schmutz J."/>
            <person name="Yin T."/>
            <person name="Chalot M."/>
            <person name="Henrissat B."/>
            <person name="Kuees U."/>
            <person name="Lucas S."/>
            <person name="Van de Peer Y."/>
            <person name="Podila G.K."/>
            <person name="Polle A."/>
            <person name="Pukkila P.J."/>
            <person name="Richardson P.M."/>
            <person name="Rouze P."/>
            <person name="Sanders I.R."/>
            <person name="Stajich J.E."/>
            <person name="Tunlid A."/>
            <person name="Tuskan G."/>
            <person name="Grigoriev I.V."/>
        </authorList>
    </citation>
    <scope>NUCLEOTIDE SEQUENCE [LARGE SCALE GENOMIC DNA]</scope>
    <source>
        <strain evidence="3">S238N-H82 / ATCC MYA-4686</strain>
    </source>
</reference>
<dbReference type="Gene3D" id="3.40.50.1820">
    <property type="entry name" value="alpha/beta hydrolase"/>
    <property type="match status" value="1"/>
</dbReference>
<evidence type="ECO:0000313" key="2">
    <source>
        <dbReference type="EMBL" id="EDR01509.1"/>
    </source>
</evidence>
<dbReference type="Pfam" id="PF01738">
    <property type="entry name" value="DLH"/>
    <property type="match status" value="1"/>
</dbReference>
<dbReference type="InterPro" id="IPR029058">
    <property type="entry name" value="AB_hydrolase_fold"/>
</dbReference>
<gene>
    <name evidence="2" type="ORF">LACBIDRAFT_239890</name>
</gene>
<dbReference type="OrthoDB" id="1393670at2759"/>
<feature type="domain" description="Dienelactone hydrolase" evidence="1">
    <location>
        <begin position="34"/>
        <end position="253"/>
    </location>
</feature>
<dbReference type="RefSeq" id="XP_001887861.1">
    <property type="nucleotide sequence ID" value="XM_001887826.1"/>
</dbReference>
<dbReference type="HOGENOM" id="CLU_054590_2_1_1"/>
<name>B0DV37_LACBS</name>
<keyword evidence="3" id="KW-1185">Reference proteome</keyword>
<dbReference type="InParanoid" id="B0DV37"/>
<dbReference type="PANTHER" id="PTHR17630:SF44">
    <property type="entry name" value="PROTEIN AIM2"/>
    <property type="match status" value="1"/>
</dbReference>
<evidence type="ECO:0000313" key="3">
    <source>
        <dbReference type="Proteomes" id="UP000001194"/>
    </source>
</evidence>
<accession>B0DV37</accession>
<dbReference type="Proteomes" id="UP000001194">
    <property type="component" value="Unassembled WGS sequence"/>
</dbReference>